<proteinExistence type="predicted"/>
<evidence type="ECO:0000313" key="3">
    <source>
        <dbReference type="Proteomes" id="UP001221757"/>
    </source>
</evidence>
<comment type="caution">
    <text evidence="2">The sequence shown here is derived from an EMBL/GenBank/DDBJ whole genome shotgun (WGS) entry which is preliminary data.</text>
</comment>
<reference evidence="2" key="1">
    <citation type="submission" date="2023-03" db="EMBL/GenBank/DDBJ databases">
        <title>Massive genome expansion in bonnet fungi (Mycena s.s.) driven by repeated elements and novel gene families across ecological guilds.</title>
        <authorList>
            <consortium name="Lawrence Berkeley National Laboratory"/>
            <person name="Harder C.B."/>
            <person name="Miyauchi S."/>
            <person name="Viragh M."/>
            <person name="Kuo A."/>
            <person name="Thoen E."/>
            <person name="Andreopoulos B."/>
            <person name="Lu D."/>
            <person name="Skrede I."/>
            <person name="Drula E."/>
            <person name="Henrissat B."/>
            <person name="Morin E."/>
            <person name="Kohler A."/>
            <person name="Barry K."/>
            <person name="LaButti K."/>
            <person name="Morin E."/>
            <person name="Salamov A."/>
            <person name="Lipzen A."/>
            <person name="Mereny Z."/>
            <person name="Hegedus B."/>
            <person name="Baldrian P."/>
            <person name="Stursova M."/>
            <person name="Weitz H."/>
            <person name="Taylor A."/>
            <person name="Grigoriev I.V."/>
            <person name="Nagy L.G."/>
            <person name="Martin F."/>
            <person name="Kauserud H."/>
        </authorList>
    </citation>
    <scope>NUCLEOTIDE SEQUENCE</scope>
    <source>
        <strain evidence="2">CBHHK067</strain>
    </source>
</reference>
<keyword evidence="3" id="KW-1185">Reference proteome</keyword>
<dbReference type="Proteomes" id="UP001221757">
    <property type="component" value="Unassembled WGS sequence"/>
</dbReference>
<protein>
    <submittedName>
        <fullName evidence="2">Uncharacterized protein</fullName>
    </submittedName>
</protein>
<sequence length="140" mass="15540">MNITTTKLLNGLALNAATAKALDTWTESMKNTDATREYMHQATFIDPDHVDAREFTRAVAYEKNKPQKPHFDKGQGQGQGVGYWAEFKLRLVEPLQTVKNSSGRAPPQSNKAPSTPPCIPPQPTATMMAGNRHHIPEEQK</sequence>
<dbReference type="EMBL" id="JARKIE010000061">
    <property type="protein sequence ID" value="KAJ7690972.1"/>
    <property type="molecule type" value="Genomic_DNA"/>
</dbReference>
<feature type="compositionally biased region" description="Pro residues" evidence="1">
    <location>
        <begin position="114"/>
        <end position="123"/>
    </location>
</feature>
<feature type="region of interest" description="Disordered" evidence="1">
    <location>
        <begin position="97"/>
        <end position="140"/>
    </location>
</feature>
<feature type="compositionally biased region" description="Polar residues" evidence="1">
    <location>
        <begin position="97"/>
        <end position="112"/>
    </location>
</feature>
<evidence type="ECO:0000313" key="2">
    <source>
        <dbReference type="EMBL" id="KAJ7690972.1"/>
    </source>
</evidence>
<evidence type="ECO:0000256" key="1">
    <source>
        <dbReference type="SAM" id="MobiDB-lite"/>
    </source>
</evidence>
<name>A0AAD7GJK0_MYCRO</name>
<gene>
    <name evidence="2" type="ORF">B0H17DRAFT_1133997</name>
</gene>
<accession>A0AAD7GJK0</accession>
<dbReference type="AlphaFoldDB" id="A0AAD7GJK0"/>
<organism evidence="2 3">
    <name type="scientific">Mycena rosella</name>
    <name type="common">Pink bonnet</name>
    <name type="synonym">Agaricus rosellus</name>
    <dbReference type="NCBI Taxonomy" id="1033263"/>
    <lineage>
        <taxon>Eukaryota</taxon>
        <taxon>Fungi</taxon>
        <taxon>Dikarya</taxon>
        <taxon>Basidiomycota</taxon>
        <taxon>Agaricomycotina</taxon>
        <taxon>Agaricomycetes</taxon>
        <taxon>Agaricomycetidae</taxon>
        <taxon>Agaricales</taxon>
        <taxon>Marasmiineae</taxon>
        <taxon>Mycenaceae</taxon>
        <taxon>Mycena</taxon>
    </lineage>
</organism>